<accession>A0A6C0IMP1</accession>
<evidence type="ECO:0000313" key="1">
    <source>
        <dbReference type="EMBL" id="QHT93706.1"/>
    </source>
</evidence>
<protein>
    <recommendedName>
        <fullName evidence="2">DNA-directed RNA polymerase M/15kDa subunit domain-containing protein</fullName>
    </recommendedName>
</protein>
<organism evidence="1">
    <name type="scientific">viral metagenome</name>
    <dbReference type="NCBI Taxonomy" id="1070528"/>
    <lineage>
        <taxon>unclassified sequences</taxon>
        <taxon>metagenomes</taxon>
        <taxon>organismal metagenomes</taxon>
    </lineage>
</organism>
<name>A0A6C0IMP1_9ZZZZ</name>
<reference evidence="1" key="1">
    <citation type="journal article" date="2020" name="Nature">
        <title>Giant virus diversity and host interactions through global metagenomics.</title>
        <authorList>
            <person name="Schulz F."/>
            <person name="Roux S."/>
            <person name="Paez-Espino D."/>
            <person name="Jungbluth S."/>
            <person name="Walsh D.A."/>
            <person name="Denef V.J."/>
            <person name="McMahon K.D."/>
            <person name="Konstantinidis K.T."/>
            <person name="Eloe-Fadrosh E.A."/>
            <person name="Kyrpides N.C."/>
            <person name="Woyke T."/>
        </authorList>
    </citation>
    <scope>NUCLEOTIDE SEQUENCE</scope>
    <source>
        <strain evidence="1">GVMAG-M-3300024258-14</strain>
    </source>
</reference>
<dbReference type="EMBL" id="MN740210">
    <property type="protein sequence ID" value="QHT93706.1"/>
    <property type="molecule type" value="Genomic_DNA"/>
</dbReference>
<dbReference type="Gene3D" id="2.20.25.10">
    <property type="match status" value="2"/>
</dbReference>
<proteinExistence type="predicted"/>
<dbReference type="AlphaFoldDB" id="A0A6C0IMP1"/>
<dbReference type="SUPFAM" id="SSF57783">
    <property type="entry name" value="Zinc beta-ribbon"/>
    <property type="match status" value="1"/>
</dbReference>
<sequence>MKFCENCDNMFYIRIDEKNPNNLNYYCRHCGNSESSLEGNLCIIDTNMKETETSFDYIINEFTKMDPTLPRINNILCPNEDCSTNTHEGANKREIIYIRYNNVDMKYLYLCSTCDKIWKANN</sequence>
<evidence type="ECO:0008006" key="2">
    <source>
        <dbReference type="Google" id="ProtNLM"/>
    </source>
</evidence>